<reference evidence="2 3" key="1">
    <citation type="journal article" date="2018" name="Mol. Biol. Evol.">
        <title>Broad Genomic Sampling Reveals a Smut Pathogenic Ancestry of the Fungal Clade Ustilaginomycotina.</title>
        <authorList>
            <person name="Kijpornyongpan T."/>
            <person name="Mondo S.J."/>
            <person name="Barry K."/>
            <person name="Sandor L."/>
            <person name="Lee J."/>
            <person name="Lipzen A."/>
            <person name="Pangilinan J."/>
            <person name="LaButti K."/>
            <person name="Hainaut M."/>
            <person name="Henrissat B."/>
            <person name="Grigoriev I.V."/>
            <person name="Spatafora J.W."/>
            <person name="Aime M.C."/>
        </authorList>
    </citation>
    <scope>NUCLEOTIDE SEQUENCE [LARGE SCALE GENOMIC DNA]</scope>
    <source>
        <strain evidence="2 3">MCA 3882</strain>
    </source>
</reference>
<feature type="chain" id="PRO_5016337263" evidence="1">
    <location>
        <begin position="23"/>
        <end position="456"/>
    </location>
</feature>
<evidence type="ECO:0000313" key="2">
    <source>
        <dbReference type="EMBL" id="PWN32281.1"/>
    </source>
</evidence>
<dbReference type="Proteomes" id="UP000245771">
    <property type="component" value="Unassembled WGS sequence"/>
</dbReference>
<evidence type="ECO:0000256" key="1">
    <source>
        <dbReference type="SAM" id="SignalP"/>
    </source>
</evidence>
<keyword evidence="3" id="KW-1185">Reference proteome</keyword>
<evidence type="ECO:0000313" key="3">
    <source>
        <dbReference type="Proteomes" id="UP000245771"/>
    </source>
</evidence>
<sequence>MAIKHFTFASLLLFVSLYCAVAQHDLRPRSMTQLANLPETLLEKRGEHESIAYLGKRPSSIARAWHSVKNTVSSPFRNLGQRLSSFKKRSEEESHPVTEKKPHYLGHKRDLSEIEYILVDHEYVPDEGELFVVRTPGHSAGDLRFQQNRKEKLQKLGRHEQWMDMVPDRDGSFDPTPYIGSGVPKMIRDMRDKLQKQGIHKDWMDKPAAKAVARREDENAESNILVKRRTGDAAAENVAHFERYEKRILQAKGLSPLSEHDIKTSRGPLLATQGVENLHGKEGQLMRRAYTVFDASKCNMPLEKTGPSGNKVVLTTGCEYHGLGLGTSHRKRDIQQPSHQLQKRFVVLPPFETDKGLRFDISREDAKDGIVFLKRSPNPDPNAALVTAAASFANSFSQTRNYRKQTVVLNSDSDGNITGARTINTGGPRKLININLVSHRQPRVQHYQHQHQHETY</sequence>
<keyword evidence="1" id="KW-0732">Signal</keyword>
<dbReference type="GeneID" id="37022962"/>
<feature type="signal peptide" evidence="1">
    <location>
        <begin position="1"/>
        <end position="22"/>
    </location>
</feature>
<dbReference type="AlphaFoldDB" id="A0A316V704"/>
<organism evidence="2 3">
    <name type="scientific">Meira miltonrushii</name>
    <dbReference type="NCBI Taxonomy" id="1280837"/>
    <lineage>
        <taxon>Eukaryota</taxon>
        <taxon>Fungi</taxon>
        <taxon>Dikarya</taxon>
        <taxon>Basidiomycota</taxon>
        <taxon>Ustilaginomycotina</taxon>
        <taxon>Exobasidiomycetes</taxon>
        <taxon>Exobasidiales</taxon>
        <taxon>Brachybasidiaceae</taxon>
        <taxon>Meira</taxon>
    </lineage>
</organism>
<proteinExistence type="predicted"/>
<dbReference type="RefSeq" id="XP_025352583.1">
    <property type="nucleotide sequence ID" value="XM_025501181.1"/>
</dbReference>
<protein>
    <submittedName>
        <fullName evidence="2">Uncharacterized protein</fullName>
    </submittedName>
</protein>
<gene>
    <name evidence="2" type="ORF">FA14DRAFT_182190</name>
</gene>
<dbReference type="EMBL" id="KZ819606">
    <property type="protein sequence ID" value="PWN32281.1"/>
    <property type="molecule type" value="Genomic_DNA"/>
</dbReference>
<dbReference type="InParanoid" id="A0A316V704"/>
<name>A0A316V704_9BASI</name>
<accession>A0A316V704</accession>